<comment type="caution">
    <text evidence="2">The sequence shown here is derived from an EMBL/GenBank/DDBJ whole genome shotgun (WGS) entry which is preliminary data.</text>
</comment>
<protein>
    <recommendedName>
        <fullName evidence="1">HD/PDEase domain-containing protein</fullName>
    </recommendedName>
</protein>
<evidence type="ECO:0000259" key="1">
    <source>
        <dbReference type="SMART" id="SM00471"/>
    </source>
</evidence>
<keyword evidence="3" id="KW-1185">Reference proteome</keyword>
<dbReference type="Gene3D" id="1.10.3210.10">
    <property type="entry name" value="Hypothetical protein af1432"/>
    <property type="match status" value="1"/>
</dbReference>
<sequence length="332" mass="36197">MEETTNAADAADTLGLGGRWFDPLWRLEVRLSPLEQQLLGTSRVRRLAHIAHAGAAALTTTQTYTRLEHSLGLLALVAHFAPGDDAARAAALLHDVGHLPYSHTLEGLEGLDHHDLSHQRILTLRPLLEPHGITPEQIIAIDEGEVPSPLTARAGTMKLDHLDSFLRSGQAHGRTRTMPSRILPRLRLDGGTVDTDLETAVELARLVAAEARAQRSPADVLPVAVLRDLVSTALAAPEQALSREQLVEMTDAELWTALVACPATRDGARRLREDPAGWEVLRDSEAPAGGTHLTHRISRGYLDLPTVDGEVLRNQEIEALTAQLPLEFVIRR</sequence>
<name>A0ABS4WX21_9MICO</name>
<feature type="domain" description="HD/PDEase" evidence="1">
    <location>
        <begin position="62"/>
        <end position="219"/>
    </location>
</feature>
<evidence type="ECO:0000313" key="3">
    <source>
        <dbReference type="Proteomes" id="UP001519290"/>
    </source>
</evidence>
<dbReference type="EMBL" id="JAGIOD010000001">
    <property type="protein sequence ID" value="MBP2380749.1"/>
    <property type="molecule type" value="Genomic_DNA"/>
</dbReference>
<reference evidence="2 3" key="1">
    <citation type="submission" date="2021-03" db="EMBL/GenBank/DDBJ databases">
        <title>Sequencing the genomes of 1000 actinobacteria strains.</title>
        <authorList>
            <person name="Klenk H.-P."/>
        </authorList>
    </citation>
    <scope>NUCLEOTIDE SEQUENCE [LARGE SCALE GENOMIC DNA]</scope>
    <source>
        <strain evidence="2 3">DSM 14566</strain>
    </source>
</reference>
<dbReference type="InterPro" id="IPR003607">
    <property type="entry name" value="HD/PDEase_dom"/>
</dbReference>
<organism evidence="2 3">
    <name type="scientific">Brachybacterium sacelli</name>
    <dbReference type="NCBI Taxonomy" id="173364"/>
    <lineage>
        <taxon>Bacteria</taxon>
        <taxon>Bacillati</taxon>
        <taxon>Actinomycetota</taxon>
        <taxon>Actinomycetes</taxon>
        <taxon>Micrococcales</taxon>
        <taxon>Dermabacteraceae</taxon>
        <taxon>Brachybacterium</taxon>
    </lineage>
</organism>
<proteinExistence type="predicted"/>
<dbReference type="CDD" id="cd00077">
    <property type="entry name" value="HDc"/>
    <property type="match status" value="1"/>
</dbReference>
<gene>
    <name evidence="2" type="ORF">JOF43_000706</name>
</gene>
<dbReference type="InterPro" id="IPR006674">
    <property type="entry name" value="HD_domain"/>
</dbReference>
<dbReference type="RefSeq" id="WP_209899165.1">
    <property type="nucleotide sequence ID" value="NZ_BAAAJW010000015.1"/>
</dbReference>
<dbReference type="Pfam" id="PF01966">
    <property type="entry name" value="HD"/>
    <property type="match status" value="1"/>
</dbReference>
<dbReference type="Proteomes" id="UP001519290">
    <property type="component" value="Unassembled WGS sequence"/>
</dbReference>
<dbReference type="SMART" id="SM00471">
    <property type="entry name" value="HDc"/>
    <property type="match status" value="1"/>
</dbReference>
<evidence type="ECO:0000313" key="2">
    <source>
        <dbReference type="EMBL" id="MBP2380749.1"/>
    </source>
</evidence>
<dbReference type="SUPFAM" id="SSF109604">
    <property type="entry name" value="HD-domain/PDEase-like"/>
    <property type="match status" value="1"/>
</dbReference>
<accession>A0ABS4WX21</accession>